<keyword evidence="3" id="KW-1185">Reference proteome</keyword>
<gene>
    <name evidence="2" type="ORF">HS088_TW21G01163</name>
</gene>
<keyword evidence="2" id="KW-0675">Receptor</keyword>
<dbReference type="EMBL" id="JAAARO010000021">
    <property type="protein sequence ID" value="KAF5729006.1"/>
    <property type="molecule type" value="Genomic_DNA"/>
</dbReference>
<dbReference type="AlphaFoldDB" id="A0A7J7C5G5"/>
<feature type="region of interest" description="Disordered" evidence="1">
    <location>
        <begin position="129"/>
        <end position="153"/>
    </location>
</feature>
<dbReference type="InParanoid" id="A0A7J7C5G5"/>
<reference evidence="2 3" key="1">
    <citation type="journal article" date="2020" name="Nat. Commun.">
        <title>Genome of Tripterygium wilfordii and identification of cytochrome P450 involved in triptolide biosynthesis.</title>
        <authorList>
            <person name="Tu L."/>
            <person name="Su P."/>
            <person name="Zhang Z."/>
            <person name="Gao L."/>
            <person name="Wang J."/>
            <person name="Hu T."/>
            <person name="Zhou J."/>
            <person name="Zhang Y."/>
            <person name="Zhao Y."/>
            <person name="Liu Y."/>
            <person name="Song Y."/>
            <person name="Tong Y."/>
            <person name="Lu Y."/>
            <person name="Yang J."/>
            <person name="Xu C."/>
            <person name="Jia M."/>
            <person name="Peters R.J."/>
            <person name="Huang L."/>
            <person name="Gao W."/>
        </authorList>
    </citation>
    <scope>NUCLEOTIDE SEQUENCE [LARGE SCALE GENOMIC DNA]</scope>
    <source>
        <strain evidence="3">cv. XIE 37</strain>
        <tissue evidence="2">Leaf</tissue>
    </source>
</reference>
<evidence type="ECO:0000256" key="1">
    <source>
        <dbReference type="SAM" id="MobiDB-lite"/>
    </source>
</evidence>
<evidence type="ECO:0000313" key="2">
    <source>
        <dbReference type="EMBL" id="KAF5729006.1"/>
    </source>
</evidence>
<dbReference type="Proteomes" id="UP000593562">
    <property type="component" value="Unassembled WGS sequence"/>
</dbReference>
<evidence type="ECO:0000313" key="3">
    <source>
        <dbReference type="Proteomes" id="UP000593562"/>
    </source>
</evidence>
<sequence length="168" mass="18543">MRESSDYGETTQAGPSHHVWCGFIGGWLPCWGKRRCRPRNISRIIVSVTVVPAAWNCWSDGTALNIMDPLISKGSRSEIMRCIHIALLCVQETVADRPTMAVICVMLGDCTVSLPMPSRPAYYMDTTVEPDLRPSQRNNHSSSRSGQSTDGSPLSMVIEASFSTIEPR</sequence>
<dbReference type="PANTHER" id="PTHR27006">
    <property type="entry name" value="PROMASTIGOTE SURFACE ANTIGEN PROTEIN PSA"/>
    <property type="match status" value="1"/>
</dbReference>
<comment type="caution">
    <text evidence="2">The sequence shown here is derived from an EMBL/GenBank/DDBJ whole genome shotgun (WGS) entry which is preliminary data.</text>
</comment>
<keyword evidence="2" id="KW-0808">Transferase</keyword>
<proteinExistence type="predicted"/>
<organism evidence="2 3">
    <name type="scientific">Tripterygium wilfordii</name>
    <name type="common">Thunder God vine</name>
    <dbReference type="NCBI Taxonomy" id="458696"/>
    <lineage>
        <taxon>Eukaryota</taxon>
        <taxon>Viridiplantae</taxon>
        <taxon>Streptophyta</taxon>
        <taxon>Embryophyta</taxon>
        <taxon>Tracheophyta</taxon>
        <taxon>Spermatophyta</taxon>
        <taxon>Magnoliopsida</taxon>
        <taxon>eudicotyledons</taxon>
        <taxon>Gunneridae</taxon>
        <taxon>Pentapetalae</taxon>
        <taxon>rosids</taxon>
        <taxon>fabids</taxon>
        <taxon>Celastrales</taxon>
        <taxon>Celastraceae</taxon>
        <taxon>Tripterygium</taxon>
    </lineage>
</organism>
<accession>A0A7J7C5G5</accession>
<name>A0A7J7C5G5_TRIWF</name>
<dbReference type="GO" id="GO:0016301">
    <property type="term" value="F:kinase activity"/>
    <property type="evidence" value="ECO:0007669"/>
    <property type="project" value="UniProtKB-KW"/>
</dbReference>
<dbReference type="PANTHER" id="PTHR27006:SF606">
    <property type="entry name" value="INTERLEUKIN-1 RECEPTOR-ASSOCIATED KINASE 4"/>
    <property type="match status" value="1"/>
</dbReference>
<protein>
    <submittedName>
        <fullName evidence="2">Cysteine-rich receptor-like protein kinase 14</fullName>
    </submittedName>
</protein>
<feature type="compositionally biased region" description="Low complexity" evidence="1">
    <location>
        <begin position="141"/>
        <end position="152"/>
    </location>
</feature>
<keyword evidence="2" id="KW-0418">Kinase</keyword>